<name>A0A2R8FEI4_9VIRU</name>
<reference evidence="2" key="1">
    <citation type="submission" date="2018-03" db="EMBL/GenBank/DDBJ databases">
        <authorList>
            <consortium name="Urmite Genomes"/>
        </authorList>
    </citation>
    <scope>NUCLEOTIDE SEQUENCE [LARGE SCALE GENOMIC DNA]</scope>
    <source>
        <strain evidence="2">IHUMI-27.7</strain>
    </source>
</reference>
<evidence type="ECO:0000259" key="1">
    <source>
        <dbReference type="Pfam" id="PF00646"/>
    </source>
</evidence>
<gene>
    <name evidence="2" type="ORF">BRZCDTV_239</name>
</gene>
<sequence length="160" mass="18712">MDSVLFCVLCHSSAPDLFTLSSVCRETRSIFIRKSFWKARFSLLDIEHDQPSLQVYLHYLQLEKQLRGCKKAPVIFYMKLDLDMVRKSSATKELIDNLDRAEREGRPGKYLFYMQKLQILFDSYFIVEKKAGKYTLSTKKSTLVLDRDKTQILNLLLALC</sequence>
<dbReference type="InterPro" id="IPR001810">
    <property type="entry name" value="F-box_dom"/>
</dbReference>
<evidence type="ECO:0000313" key="3">
    <source>
        <dbReference type="Proteomes" id="UP000273054"/>
    </source>
</evidence>
<accession>A0A2R8FEI4</accession>
<dbReference type="EMBL" id="LT994651">
    <property type="protein sequence ID" value="SPN79251.1"/>
    <property type="molecule type" value="Genomic_DNA"/>
</dbReference>
<feature type="domain" description="F-box" evidence="1">
    <location>
        <begin position="3"/>
        <end position="38"/>
    </location>
</feature>
<keyword evidence="3" id="KW-1185">Reference proteome</keyword>
<evidence type="ECO:0000313" key="2">
    <source>
        <dbReference type="EMBL" id="SPN79251.1"/>
    </source>
</evidence>
<proteinExistence type="predicted"/>
<organism evidence="2">
    <name type="scientific">Brazilian cedratvirus IHUMI</name>
    <dbReference type="NCBI Taxonomy" id="2126980"/>
    <lineage>
        <taxon>Viruses</taxon>
        <taxon>Pithoviruses</taxon>
        <taxon>Orthocedratvirinae</taxon>
        <taxon>Alphacedratvirus</taxon>
        <taxon>Alphacedratvirus brasiliense</taxon>
    </lineage>
</organism>
<dbReference type="Pfam" id="PF00646">
    <property type="entry name" value="F-box"/>
    <property type="match status" value="1"/>
</dbReference>
<dbReference type="Proteomes" id="UP000273054">
    <property type="component" value="Segment"/>
</dbReference>
<protein>
    <recommendedName>
        <fullName evidence="1">F-box domain-containing protein</fullName>
    </recommendedName>
</protein>